<dbReference type="SUPFAM" id="SSF46785">
    <property type="entry name" value="Winged helix' DNA-binding domain"/>
    <property type="match status" value="1"/>
</dbReference>
<dbReference type="RefSeq" id="WP_054278425.1">
    <property type="nucleotide sequence ID" value="NZ_LHQM01000010.1"/>
</dbReference>
<evidence type="ECO:0000256" key="1">
    <source>
        <dbReference type="ARBA" id="ARBA00023015"/>
    </source>
</evidence>
<feature type="domain" description="HTH marR-type" evidence="4">
    <location>
        <begin position="3"/>
        <end position="137"/>
    </location>
</feature>
<keyword evidence="2" id="KW-0238">DNA-binding</keyword>
<protein>
    <submittedName>
        <fullName evidence="5">MarR family transcriptional regulator</fullName>
    </submittedName>
</protein>
<dbReference type="Pfam" id="PF01047">
    <property type="entry name" value="MarR"/>
    <property type="match status" value="1"/>
</dbReference>
<keyword evidence="1" id="KW-0805">Transcription regulation</keyword>
<dbReference type="InterPro" id="IPR036390">
    <property type="entry name" value="WH_DNA-bd_sf"/>
</dbReference>
<comment type="caution">
    <text evidence="5">The sequence shown here is derived from an EMBL/GenBank/DDBJ whole genome shotgun (WGS) entry which is preliminary data.</text>
</comment>
<dbReference type="PROSITE" id="PS50995">
    <property type="entry name" value="HTH_MARR_2"/>
    <property type="match status" value="1"/>
</dbReference>
<gene>
    <name evidence="5" type="ORF">AKK44_02800</name>
</gene>
<dbReference type="Gene3D" id="1.10.10.10">
    <property type="entry name" value="Winged helix-like DNA-binding domain superfamily/Winged helix DNA-binding domain"/>
    <property type="match status" value="1"/>
</dbReference>
<evidence type="ECO:0000313" key="6">
    <source>
        <dbReference type="Proteomes" id="UP000049578"/>
    </source>
</evidence>
<dbReference type="AlphaFoldDB" id="A0A0P6S619"/>
<accession>A0A0P6S619</accession>
<evidence type="ECO:0000259" key="4">
    <source>
        <dbReference type="PROSITE" id="PS50995"/>
    </source>
</evidence>
<keyword evidence="3" id="KW-0804">Transcription</keyword>
<evidence type="ECO:0000256" key="2">
    <source>
        <dbReference type="ARBA" id="ARBA00023125"/>
    </source>
</evidence>
<dbReference type="GO" id="GO:0003700">
    <property type="term" value="F:DNA-binding transcription factor activity"/>
    <property type="evidence" value="ECO:0007669"/>
    <property type="project" value="InterPro"/>
</dbReference>
<proteinExistence type="predicted"/>
<dbReference type="Proteomes" id="UP000049578">
    <property type="component" value="Unassembled WGS sequence"/>
</dbReference>
<dbReference type="PANTHER" id="PTHR42756:SF1">
    <property type="entry name" value="TRANSCRIPTIONAL REPRESSOR OF EMRAB OPERON"/>
    <property type="match status" value="1"/>
</dbReference>
<organism evidence="5 6">
    <name type="scientific">Streptococcus phocae</name>
    <dbReference type="NCBI Taxonomy" id="119224"/>
    <lineage>
        <taxon>Bacteria</taxon>
        <taxon>Bacillati</taxon>
        <taxon>Bacillota</taxon>
        <taxon>Bacilli</taxon>
        <taxon>Lactobacillales</taxon>
        <taxon>Streptococcaceae</taxon>
        <taxon>Streptococcus</taxon>
    </lineage>
</organism>
<evidence type="ECO:0000256" key="3">
    <source>
        <dbReference type="ARBA" id="ARBA00023163"/>
    </source>
</evidence>
<dbReference type="EMBL" id="LHQM01000010">
    <property type="protein sequence ID" value="KPJ22598.1"/>
    <property type="molecule type" value="Genomic_DNA"/>
</dbReference>
<sequence length="150" mass="17274">MKQEHIGVLIKMASLAFDRTATQLLSDFELTPSQFKILKYLSLNSDKTVRQIDIETFFRMSNPTVTGILQNLEKKGMVKRKHHPNDKRCKLIVLSDSAALQASDYLKTSREIEDVFTKQLTASQKETLKNMLMTLIEDNQKDKETNHESQ</sequence>
<dbReference type="PATRIC" id="fig|119224.3.peg.78"/>
<dbReference type="SMART" id="SM00347">
    <property type="entry name" value="HTH_MARR"/>
    <property type="match status" value="1"/>
</dbReference>
<dbReference type="PRINTS" id="PR00598">
    <property type="entry name" value="HTHMARR"/>
</dbReference>
<dbReference type="GO" id="GO:0003677">
    <property type="term" value="F:DNA binding"/>
    <property type="evidence" value="ECO:0007669"/>
    <property type="project" value="UniProtKB-KW"/>
</dbReference>
<dbReference type="InterPro" id="IPR000835">
    <property type="entry name" value="HTH_MarR-typ"/>
</dbReference>
<evidence type="ECO:0000313" key="5">
    <source>
        <dbReference type="EMBL" id="KPJ22598.1"/>
    </source>
</evidence>
<dbReference type="STRING" id="119224.AKK44_02800"/>
<dbReference type="PANTHER" id="PTHR42756">
    <property type="entry name" value="TRANSCRIPTIONAL REGULATOR, MARR"/>
    <property type="match status" value="1"/>
</dbReference>
<name>A0A0P6S619_9STRE</name>
<keyword evidence="6" id="KW-1185">Reference proteome</keyword>
<dbReference type="InterPro" id="IPR036388">
    <property type="entry name" value="WH-like_DNA-bd_sf"/>
</dbReference>
<reference evidence="5 6" key="1">
    <citation type="submission" date="2015-08" db="EMBL/GenBank/DDBJ databases">
        <title>Genome sequence of Streptococcus phocae subsp. phocae ATCC 51973T isolated from liver specimen obtained from seal.</title>
        <authorList>
            <person name="Avendano-Herrera R."/>
        </authorList>
    </citation>
    <scope>NUCLEOTIDE SEQUENCE [LARGE SCALE GENOMIC DNA]</scope>
    <source>
        <strain evidence="5 6">ATCC 51973</strain>
    </source>
</reference>